<dbReference type="AlphaFoldDB" id="A0A1F6BVK9"/>
<feature type="domain" description="ParB-like N-terminal" evidence="5">
    <location>
        <begin position="29"/>
        <end position="127"/>
    </location>
</feature>
<dbReference type="Proteomes" id="UP000176996">
    <property type="component" value="Unassembled WGS sequence"/>
</dbReference>
<dbReference type="InterPro" id="IPR050336">
    <property type="entry name" value="Chromosome_partition/occlusion"/>
</dbReference>
<keyword evidence="2" id="KW-0159">Chromosome partition</keyword>
<dbReference type="SMART" id="SM00470">
    <property type="entry name" value="ParB"/>
    <property type="match status" value="1"/>
</dbReference>
<dbReference type="GO" id="GO:0005694">
    <property type="term" value="C:chromosome"/>
    <property type="evidence" value="ECO:0007669"/>
    <property type="project" value="TreeGrafter"/>
</dbReference>
<dbReference type="InterPro" id="IPR041468">
    <property type="entry name" value="HTH_ParB/Spo0J"/>
</dbReference>
<dbReference type="Pfam" id="PF23552">
    <property type="entry name" value="ParB_C"/>
    <property type="match status" value="1"/>
</dbReference>
<protein>
    <recommendedName>
        <fullName evidence="5">ParB-like N-terminal domain-containing protein</fullName>
    </recommendedName>
</protein>
<comment type="caution">
    <text evidence="6">The sequence shown here is derived from an EMBL/GenBank/DDBJ whole genome shotgun (WGS) entry which is preliminary data.</text>
</comment>
<dbReference type="FunFam" id="3.90.1530.30:FF:000001">
    <property type="entry name" value="Chromosome partitioning protein ParB"/>
    <property type="match status" value="1"/>
</dbReference>
<evidence type="ECO:0000313" key="7">
    <source>
        <dbReference type="Proteomes" id="UP000176996"/>
    </source>
</evidence>
<dbReference type="PANTHER" id="PTHR33375">
    <property type="entry name" value="CHROMOSOME-PARTITIONING PROTEIN PARB-RELATED"/>
    <property type="match status" value="1"/>
</dbReference>
<evidence type="ECO:0000256" key="1">
    <source>
        <dbReference type="ARBA" id="ARBA00006295"/>
    </source>
</evidence>
<dbReference type="GO" id="GO:0003677">
    <property type="term" value="F:DNA binding"/>
    <property type="evidence" value="ECO:0007669"/>
    <property type="project" value="UniProtKB-KW"/>
</dbReference>
<dbReference type="InterPro" id="IPR003115">
    <property type="entry name" value="ParB_N"/>
</dbReference>
<dbReference type="NCBIfam" id="TIGR00180">
    <property type="entry name" value="parB_part"/>
    <property type="match status" value="1"/>
</dbReference>
<dbReference type="InterPro" id="IPR036086">
    <property type="entry name" value="ParB/Sulfiredoxin_sf"/>
</dbReference>
<dbReference type="SUPFAM" id="SSF110849">
    <property type="entry name" value="ParB/Sulfiredoxin"/>
    <property type="match status" value="1"/>
</dbReference>
<sequence>MSEEKVFASSPPVSHSYADEHPHQGEAVFQIEVDKIVPNPYQPRKEFNEDELRELAESIREYGIIQPLVVSKIEKEISMGTEVRYQLIAGERRWRAARLVGLPRVPAVVRREESKKIQLELALIENIQRSNLNPVEAARAYARLQDEFGLTQREVAQRVGKSREAVANALRLLALPSYVQGAISQGQISESQARVLLSIEDLERQKKAFEQLLADKISVRRLRERVSTERSSDPNSSYFERQLEERLGAPVEISKRGDKGKVVIKFFSEGEMHGVMKKLLGEEDV</sequence>
<evidence type="ECO:0000259" key="5">
    <source>
        <dbReference type="SMART" id="SM00470"/>
    </source>
</evidence>
<dbReference type="GO" id="GO:0007059">
    <property type="term" value="P:chromosome segregation"/>
    <property type="evidence" value="ECO:0007669"/>
    <property type="project" value="UniProtKB-KW"/>
</dbReference>
<evidence type="ECO:0000313" key="6">
    <source>
        <dbReference type="EMBL" id="OGG40994.1"/>
    </source>
</evidence>
<evidence type="ECO:0000256" key="2">
    <source>
        <dbReference type="ARBA" id="ARBA00022829"/>
    </source>
</evidence>
<gene>
    <name evidence="6" type="ORF">A3A21_01330</name>
</gene>
<dbReference type="CDD" id="cd16393">
    <property type="entry name" value="SPO0J_N"/>
    <property type="match status" value="1"/>
</dbReference>
<evidence type="ECO:0000256" key="4">
    <source>
        <dbReference type="SAM" id="MobiDB-lite"/>
    </source>
</evidence>
<evidence type="ECO:0000256" key="3">
    <source>
        <dbReference type="ARBA" id="ARBA00023125"/>
    </source>
</evidence>
<proteinExistence type="inferred from homology"/>
<dbReference type="EMBL" id="MFKK01000015">
    <property type="protein sequence ID" value="OGG40994.1"/>
    <property type="molecule type" value="Genomic_DNA"/>
</dbReference>
<comment type="similarity">
    <text evidence="1">Belongs to the ParB family.</text>
</comment>
<dbReference type="InterPro" id="IPR057240">
    <property type="entry name" value="ParB_dimer_C"/>
</dbReference>
<reference evidence="6 7" key="1">
    <citation type="journal article" date="2016" name="Nat. Commun.">
        <title>Thousands of microbial genomes shed light on interconnected biogeochemical processes in an aquifer system.</title>
        <authorList>
            <person name="Anantharaman K."/>
            <person name="Brown C.T."/>
            <person name="Hug L.A."/>
            <person name="Sharon I."/>
            <person name="Castelle C.J."/>
            <person name="Probst A.J."/>
            <person name="Thomas B.C."/>
            <person name="Singh A."/>
            <person name="Wilkins M.J."/>
            <person name="Karaoz U."/>
            <person name="Brodie E.L."/>
            <person name="Williams K.H."/>
            <person name="Hubbard S.S."/>
            <person name="Banfield J.F."/>
        </authorList>
    </citation>
    <scope>NUCLEOTIDE SEQUENCE [LARGE SCALE GENOMIC DNA]</scope>
</reference>
<dbReference type="STRING" id="1798471.A3A21_01330"/>
<name>A0A1F6BVK9_9BACT</name>
<dbReference type="Gene3D" id="1.10.10.2830">
    <property type="match status" value="1"/>
</dbReference>
<dbReference type="Pfam" id="PF02195">
    <property type="entry name" value="ParB_N"/>
    <property type="match status" value="1"/>
</dbReference>
<dbReference type="Gene3D" id="3.90.1530.30">
    <property type="match status" value="1"/>
</dbReference>
<dbReference type="SUPFAM" id="SSF109709">
    <property type="entry name" value="KorB DNA-binding domain-like"/>
    <property type="match status" value="1"/>
</dbReference>
<feature type="region of interest" description="Disordered" evidence="4">
    <location>
        <begin position="1"/>
        <end position="21"/>
    </location>
</feature>
<dbReference type="FunFam" id="1.10.10.2830:FF:000001">
    <property type="entry name" value="Chromosome partitioning protein ParB"/>
    <property type="match status" value="1"/>
</dbReference>
<dbReference type="Pfam" id="PF17762">
    <property type="entry name" value="HTH_ParB"/>
    <property type="match status" value="1"/>
</dbReference>
<dbReference type="PANTHER" id="PTHR33375:SF1">
    <property type="entry name" value="CHROMOSOME-PARTITIONING PROTEIN PARB-RELATED"/>
    <property type="match status" value="1"/>
</dbReference>
<accession>A0A1F6BVK9</accession>
<keyword evidence="3" id="KW-0238">DNA-binding</keyword>
<organism evidence="6 7">
    <name type="scientific">Candidatus Jorgensenbacteria bacterium RIFCSPLOWO2_01_FULL_45_25b</name>
    <dbReference type="NCBI Taxonomy" id="1798471"/>
    <lineage>
        <taxon>Bacteria</taxon>
        <taxon>Candidatus Joergenseniibacteriota</taxon>
    </lineage>
</organism>
<dbReference type="InterPro" id="IPR004437">
    <property type="entry name" value="ParB/RepB/Spo0J"/>
</dbReference>